<evidence type="ECO:0000259" key="1">
    <source>
        <dbReference type="PROSITE" id="PS50011"/>
    </source>
</evidence>
<dbReference type="AlphaFoldDB" id="A0A8S1PUJ3"/>
<dbReference type="GO" id="GO:0005524">
    <property type="term" value="F:ATP binding"/>
    <property type="evidence" value="ECO:0007669"/>
    <property type="project" value="InterPro"/>
</dbReference>
<dbReference type="EMBL" id="CAJJDN010000086">
    <property type="protein sequence ID" value="CAD8106249.1"/>
    <property type="molecule type" value="Genomic_DNA"/>
</dbReference>
<dbReference type="InterPro" id="IPR000719">
    <property type="entry name" value="Prot_kinase_dom"/>
</dbReference>
<dbReference type="GO" id="GO:0004674">
    <property type="term" value="F:protein serine/threonine kinase activity"/>
    <property type="evidence" value="ECO:0007669"/>
    <property type="project" value="TreeGrafter"/>
</dbReference>
<dbReference type="InterPro" id="IPR008271">
    <property type="entry name" value="Ser/Thr_kinase_AS"/>
</dbReference>
<dbReference type="Pfam" id="PF00069">
    <property type="entry name" value="Pkinase"/>
    <property type="match status" value="1"/>
</dbReference>
<reference evidence="2" key="1">
    <citation type="submission" date="2021-01" db="EMBL/GenBank/DDBJ databases">
        <authorList>
            <consortium name="Genoscope - CEA"/>
            <person name="William W."/>
        </authorList>
    </citation>
    <scope>NUCLEOTIDE SEQUENCE</scope>
</reference>
<accession>A0A8S1PUJ3</accession>
<organism evidence="2 3">
    <name type="scientific">Paramecium sonneborni</name>
    <dbReference type="NCBI Taxonomy" id="65129"/>
    <lineage>
        <taxon>Eukaryota</taxon>
        <taxon>Sar</taxon>
        <taxon>Alveolata</taxon>
        <taxon>Ciliophora</taxon>
        <taxon>Intramacronucleata</taxon>
        <taxon>Oligohymenophorea</taxon>
        <taxon>Peniculida</taxon>
        <taxon>Parameciidae</taxon>
        <taxon>Paramecium</taxon>
    </lineage>
</organism>
<dbReference type="GO" id="GO:0044773">
    <property type="term" value="P:mitotic DNA damage checkpoint signaling"/>
    <property type="evidence" value="ECO:0007669"/>
    <property type="project" value="TreeGrafter"/>
</dbReference>
<dbReference type="PANTHER" id="PTHR44167">
    <property type="entry name" value="OVARIAN-SPECIFIC SERINE/THREONINE-PROTEIN KINASE LOK-RELATED"/>
    <property type="match status" value="1"/>
</dbReference>
<dbReference type="PROSITE" id="PS00108">
    <property type="entry name" value="PROTEIN_KINASE_ST"/>
    <property type="match status" value="1"/>
</dbReference>
<dbReference type="GO" id="GO:0005634">
    <property type="term" value="C:nucleus"/>
    <property type="evidence" value="ECO:0007669"/>
    <property type="project" value="TreeGrafter"/>
</dbReference>
<dbReference type="PROSITE" id="PS50011">
    <property type="entry name" value="PROTEIN_KINASE_DOM"/>
    <property type="match status" value="1"/>
</dbReference>
<protein>
    <recommendedName>
        <fullName evidence="1">Protein kinase domain-containing protein</fullName>
    </recommendedName>
</protein>
<dbReference type="PANTHER" id="PTHR44167:SF24">
    <property type="entry name" value="SERINE_THREONINE-PROTEIN KINASE CHK2"/>
    <property type="match status" value="1"/>
</dbReference>
<dbReference type="OrthoDB" id="310496at2759"/>
<evidence type="ECO:0000313" key="2">
    <source>
        <dbReference type="EMBL" id="CAD8106249.1"/>
    </source>
</evidence>
<proteinExistence type="predicted"/>
<dbReference type="Proteomes" id="UP000692954">
    <property type="component" value="Unassembled WGS sequence"/>
</dbReference>
<name>A0A8S1PUJ3_9CILI</name>
<dbReference type="SMART" id="SM00220">
    <property type="entry name" value="S_TKc"/>
    <property type="match status" value="1"/>
</dbReference>
<evidence type="ECO:0000313" key="3">
    <source>
        <dbReference type="Proteomes" id="UP000692954"/>
    </source>
</evidence>
<sequence>MIDNYLYGSGSTASHTNLQSQKIQIIQKIIGYNPKLDKSKLNLIPLRNILPVSIKQLDFILTNLIQIILETIKRDLETPDISLDQIMVIEQNHECGIPFIFSKEDNTTARQCEDKLCNQFQVLCEQLGFDEEFANSISLQQFQDRLLLKINFQQDALEENSDTLLQLLQITKSQPIFNNENTYLYPIQPPSFILKNLNEDEIVVKISKILDEEFYDLREISIIEEFNNKHLPHLYGYLRYSDIIILFMKKHDCTFNWIATELFKKRKELKSEQIEQIIYKTYGSMIHALSYIHSIDLIHRDLKPENIMFDLFQNTEDIAELQQIPFNCVLIDFDRSILVDNVHSKKKSQYKGTPFYRPPEGIQDKYHSSYDIWQLGFMWFLISKQFFYRKNIQKSSDKQLYDNICIMKTKTFEFNQKIIDLQEQLQSIDTRRIDDKQKEKEKKTLQTNIQIQFDQRKQLYNHYIQLIDDQENFITYKIQLQNLIKKMIDLEPKNRATIYEIQAVFNTLID</sequence>
<gene>
    <name evidence="2" type="ORF">PSON_ATCC_30995.1.T0860112</name>
</gene>
<comment type="caution">
    <text evidence="2">The sequence shown here is derived from an EMBL/GenBank/DDBJ whole genome shotgun (WGS) entry which is preliminary data.</text>
</comment>
<feature type="domain" description="Protein kinase" evidence="1">
    <location>
        <begin position="170"/>
        <end position="509"/>
    </location>
</feature>
<dbReference type="GO" id="GO:0005737">
    <property type="term" value="C:cytoplasm"/>
    <property type="evidence" value="ECO:0007669"/>
    <property type="project" value="TreeGrafter"/>
</dbReference>
<keyword evidence="3" id="KW-1185">Reference proteome</keyword>